<dbReference type="InterPro" id="IPR036259">
    <property type="entry name" value="MFS_trans_sf"/>
</dbReference>
<feature type="transmembrane region" description="Helical" evidence="1">
    <location>
        <begin position="210"/>
        <end position="230"/>
    </location>
</feature>
<dbReference type="Proteomes" id="UP000321408">
    <property type="component" value="Chromosome"/>
</dbReference>
<feature type="transmembrane region" description="Helical" evidence="1">
    <location>
        <begin position="445"/>
        <end position="467"/>
    </location>
</feature>
<dbReference type="KEGG" id="psyt:DSAG12_01351"/>
<dbReference type="GO" id="GO:0005886">
    <property type="term" value="C:plasma membrane"/>
    <property type="evidence" value="ECO:0007669"/>
    <property type="project" value="TreeGrafter"/>
</dbReference>
<dbReference type="PANTHER" id="PTHR11328:SF24">
    <property type="entry name" value="MAJOR FACILITATOR SUPERFAMILY (MFS) PROFILE DOMAIN-CONTAINING PROTEIN"/>
    <property type="match status" value="1"/>
</dbReference>
<feature type="transmembrane region" description="Helical" evidence="1">
    <location>
        <begin position="403"/>
        <end position="425"/>
    </location>
</feature>
<protein>
    <submittedName>
        <fullName evidence="2">MFS transporter</fullName>
    </submittedName>
</protein>
<dbReference type="Pfam" id="PF13347">
    <property type="entry name" value="MFS_2"/>
    <property type="match status" value="1"/>
</dbReference>
<dbReference type="SUPFAM" id="SSF103473">
    <property type="entry name" value="MFS general substrate transporter"/>
    <property type="match status" value="1"/>
</dbReference>
<evidence type="ECO:0000313" key="3">
    <source>
        <dbReference type="Proteomes" id="UP000321408"/>
    </source>
</evidence>
<name>A0A5B9D940_9ARCH</name>
<keyword evidence="1" id="KW-1133">Transmembrane helix</keyword>
<dbReference type="PANTHER" id="PTHR11328">
    <property type="entry name" value="MAJOR FACILITATOR SUPERFAMILY DOMAIN-CONTAINING PROTEIN"/>
    <property type="match status" value="1"/>
</dbReference>
<reference evidence="2 3" key="1">
    <citation type="journal article" date="2020" name="Nature">
        <title>Isolation of an archaeon at the prokaryote-eukaryote interface.</title>
        <authorList>
            <person name="Imachi H."/>
            <person name="Nobu M.K."/>
            <person name="Nakahara N."/>
            <person name="Morono Y."/>
            <person name="Ogawara M."/>
            <person name="Takaki Y."/>
            <person name="Takano Y."/>
            <person name="Uematsu K."/>
            <person name="Ikuta T."/>
            <person name="Ito M."/>
            <person name="Matsui Y."/>
            <person name="Miyazaki M."/>
            <person name="Murata K."/>
            <person name="Saito Y."/>
            <person name="Sakai S."/>
            <person name="Song C."/>
            <person name="Tasumi E."/>
            <person name="Yamanaka Y."/>
            <person name="Yamaguchi T."/>
            <person name="Kamagata Y."/>
            <person name="Tamaki H."/>
            <person name="Takai K."/>
        </authorList>
    </citation>
    <scope>NUCLEOTIDE SEQUENCE [LARGE SCALE GENOMIC DNA]</scope>
    <source>
        <strain evidence="2 3">MK-D1</strain>
    </source>
</reference>
<feature type="transmembrane region" description="Helical" evidence="1">
    <location>
        <begin position="298"/>
        <end position="319"/>
    </location>
</feature>
<keyword evidence="3" id="KW-1185">Reference proteome</keyword>
<accession>A0A5B9D940</accession>
<proteinExistence type="predicted"/>
<feature type="transmembrane region" description="Helical" evidence="1">
    <location>
        <begin position="126"/>
        <end position="148"/>
    </location>
</feature>
<keyword evidence="1" id="KW-0472">Membrane</keyword>
<gene>
    <name evidence="2" type="ORF">DSAG12_01351</name>
</gene>
<dbReference type="InterPro" id="IPR039672">
    <property type="entry name" value="MFS_2"/>
</dbReference>
<dbReference type="GeneID" id="41329342"/>
<feature type="transmembrane region" description="Helical" evidence="1">
    <location>
        <begin position="100"/>
        <end position="120"/>
    </location>
</feature>
<evidence type="ECO:0000313" key="2">
    <source>
        <dbReference type="EMBL" id="QEE15525.1"/>
    </source>
</evidence>
<reference evidence="2 3" key="2">
    <citation type="journal article" date="2024" name="Int. J. Syst. Evol. Microbiol.">
        <title>Promethearchaeum syntrophicum gen. nov., sp. nov., an anaerobic, obligately syntrophic archaeon, the first isolate of the lineage 'Asgard' archaea, and proposal of the new archaeal phylum Promethearchaeota phyl. nov. and kingdom Promethearchaeati regn. nov.</title>
        <authorList>
            <person name="Imachi H."/>
            <person name="Nobu M.K."/>
            <person name="Kato S."/>
            <person name="Takaki Y."/>
            <person name="Miyazaki M."/>
            <person name="Miyata M."/>
            <person name="Ogawara M."/>
            <person name="Saito Y."/>
            <person name="Sakai S."/>
            <person name="Tahara Y.O."/>
            <person name="Takano Y."/>
            <person name="Tasumi E."/>
            <person name="Uematsu K."/>
            <person name="Yoshimura T."/>
            <person name="Itoh T."/>
            <person name="Ohkuma M."/>
            <person name="Takai K."/>
        </authorList>
    </citation>
    <scope>NUCLEOTIDE SEQUENCE [LARGE SCALE GENOMIC DNA]</scope>
    <source>
        <strain evidence="2 3">MK-D1</strain>
    </source>
</reference>
<feature type="transmembrane region" description="Helical" evidence="1">
    <location>
        <begin position="331"/>
        <end position="348"/>
    </location>
</feature>
<dbReference type="RefSeq" id="WP_147662430.1">
    <property type="nucleotide sequence ID" value="NZ_CP042905.2"/>
</dbReference>
<feature type="transmembrane region" description="Helical" evidence="1">
    <location>
        <begin position="169"/>
        <end position="190"/>
    </location>
</feature>
<sequence length="487" mass="55265">MTEKIVKDIRADLDQENLNMYSGKVPRKTMIAYGLGPMTDQMSHQMFQFLIFTYYYAVLHLHISYITTAFIIFAIWDSINDPMIGPLSDKTKSKYGRRGFWIMISIIPFGLMNMFIFIAPINGTQIAIFLYMIITIALYDSVYTIFSINQLAVFSEMFKTDAARGRANMWRGVFTIFGLLVGFVLPTIFISPLAPTIDTPPDILEKIPSMYITAGIVVGALTIITGFLFFKLGMVEESAEEDYEAEKAGFFEMLKDTIRNKTFVVFCIANLIKWMVFKLLTSIISLYAIHVLGIEEDAFMISLLLLVGFLTAGIMFPLLEKLGRKIGWRNGFILTQIFWIFALIPFWFLDNKPYLGLLCMVFMGIGLSGGIYFVDPIIADIIDEDELKNGRNRAGSFYGINGLINRYSTILTFVIIMIVLSGYGWEQYLVGEGLNVGDLRTGLKILMTPVGMIANFVVIILLLFYPLHGEKLAQMKKELKEARLTHR</sequence>
<organism evidence="2 3">
    <name type="scientific">Promethearchaeum syntrophicum</name>
    <dbReference type="NCBI Taxonomy" id="2594042"/>
    <lineage>
        <taxon>Archaea</taxon>
        <taxon>Promethearchaeati</taxon>
        <taxon>Promethearchaeota</taxon>
        <taxon>Promethearchaeia</taxon>
        <taxon>Promethearchaeales</taxon>
        <taxon>Promethearchaeaceae</taxon>
        <taxon>Promethearchaeum</taxon>
    </lineage>
</organism>
<keyword evidence="1" id="KW-0812">Transmembrane</keyword>
<dbReference type="GO" id="GO:0008643">
    <property type="term" value="P:carbohydrate transport"/>
    <property type="evidence" value="ECO:0007669"/>
    <property type="project" value="InterPro"/>
</dbReference>
<feature type="transmembrane region" description="Helical" evidence="1">
    <location>
        <begin position="354"/>
        <end position="382"/>
    </location>
</feature>
<dbReference type="AlphaFoldDB" id="A0A5B9D940"/>
<evidence type="ECO:0000256" key="1">
    <source>
        <dbReference type="SAM" id="Phobius"/>
    </source>
</evidence>
<dbReference type="GO" id="GO:0015293">
    <property type="term" value="F:symporter activity"/>
    <property type="evidence" value="ECO:0007669"/>
    <property type="project" value="InterPro"/>
</dbReference>
<feature type="transmembrane region" description="Helical" evidence="1">
    <location>
        <begin position="263"/>
        <end position="292"/>
    </location>
</feature>
<dbReference type="EMBL" id="CP042905">
    <property type="protein sequence ID" value="QEE15525.1"/>
    <property type="molecule type" value="Genomic_DNA"/>
</dbReference>
<feature type="transmembrane region" description="Helical" evidence="1">
    <location>
        <begin position="54"/>
        <end position="79"/>
    </location>
</feature>
<dbReference type="Gene3D" id="1.20.1250.20">
    <property type="entry name" value="MFS general substrate transporter like domains"/>
    <property type="match status" value="2"/>
</dbReference>